<feature type="transmembrane region" description="Helical" evidence="6">
    <location>
        <begin position="220"/>
        <end position="241"/>
    </location>
</feature>
<evidence type="ECO:0000256" key="4">
    <source>
        <dbReference type="ARBA" id="ARBA00022989"/>
    </source>
</evidence>
<evidence type="ECO:0000256" key="3">
    <source>
        <dbReference type="ARBA" id="ARBA00022692"/>
    </source>
</evidence>
<feature type="transmembrane region" description="Helical" evidence="6">
    <location>
        <begin position="186"/>
        <end position="208"/>
    </location>
</feature>
<accession>A0A542ZL31</accession>
<reference evidence="7 8" key="1">
    <citation type="submission" date="2019-06" db="EMBL/GenBank/DDBJ databases">
        <title>Sequencing the genomes of 1000 actinobacteria strains.</title>
        <authorList>
            <person name="Klenk H.-P."/>
        </authorList>
    </citation>
    <scope>NUCLEOTIDE SEQUENCE [LARGE SCALE GENOMIC DNA]</scope>
    <source>
        <strain evidence="7 8">DSM 18082</strain>
    </source>
</reference>
<dbReference type="AlphaFoldDB" id="A0A542ZL31"/>
<keyword evidence="4 6" id="KW-1133">Transmembrane helix</keyword>
<sequence length="272" mass="27337">MLALAIPIGLLIGLSLGALGGGGSILTVPALVYLLGQDTRSATTGSLLIVGVTALAGLAAHAREGRVRVAQGLVFGVLGIAGSWVGSRLSASVPPNVLLAAFSALMLVVAAVMFARSRTARHTPANASDATDLSRQPVLTLAPWSCDCPRAARVLVTATAVGLLTGFFGVGGGFAVVPALVISLGFAMPVAVGTSLLVIAVNSASALLARAGHGMHPDWLLLGTFTLAAVVGSVLGGRVASRVPPRTLSRAFTVLLVLVALYTAARSVPQLL</sequence>
<evidence type="ECO:0000256" key="1">
    <source>
        <dbReference type="ARBA" id="ARBA00004141"/>
    </source>
</evidence>
<evidence type="ECO:0000313" key="8">
    <source>
        <dbReference type="Proteomes" id="UP000319514"/>
    </source>
</evidence>
<proteinExistence type="inferred from homology"/>
<protein>
    <recommendedName>
        <fullName evidence="6">Probable membrane transporter protein</fullName>
    </recommendedName>
</protein>
<dbReference type="GO" id="GO:0005886">
    <property type="term" value="C:plasma membrane"/>
    <property type="evidence" value="ECO:0007669"/>
    <property type="project" value="UniProtKB-SubCell"/>
</dbReference>
<organism evidence="7 8">
    <name type="scientific">Oryzihumus leptocrescens</name>
    <dbReference type="NCBI Taxonomy" id="297536"/>
    <lineage>
        <taxon>Bacteria</taxon>
        <taxon>Bacillati</taxon>
        <taxon>Actinomycetota</taxon>
        <taxon>Actinomycetes</taxon>
        <taxon>Micrococcales</taxon>
        <taxon>Intrasporangiaceae</taxon>
        <taxon>Oryzihumus</taxon>
    </lineage>
</organism>
<dbReference type="InterPro" id="IPR002781">
    <property type="entry name" value="TM_pro_TauE-like"/>
</dbReference>
<comment type="caution">
    <text evidence="7">The sequence shown here is derived from an EMBL/GenBank/DDBJ whole genome shotgun (WGS) entry which is preliminary data.</text>
</comment>
<dbReference type="EMBL" id="VFOQ01000001">
    <property type="protein sequence ID" value="TQL61055.1"/>
    <property type="molecule type" value="Genomic_DNA"/>
</dbReference>
<keyword evidence="5 6" id="KW-0472">Membrane</keyword>
<dbReference type="OrthoDB" id="528320at2"/>
<feature type="transmembrane region" description="Helical" evidence="6">
    <location>
        <begin position="154"/>
        <end position="180"/>
    </location>
</feature>
<evidence type="ECO:0000256" key="2">
    <source>
        <dbReference type="ARBA" id="ARBA00009142"/>
    </source>
</evidence>
<gene>
    <name evidence="7" type="ORF">FB474_2460</name>
</gene>
<name>A0A542ZL31_9MICO</name>
<evidence type="ECO:0000256" key="5">
    <source>
        <dbReference type="ARBA" id="ARBA00023136"/>
    </source>
</evidence>
<comment type="subcellular location">
    <subcellularLocation>
        <location evidence="6">Cell membrane</location>
        <topology evidence="6">Multi-pass membrane protein</topology>
    </subcellularLocation>
    <subcellularLocation>
        <location evidence="1">Membrane</location>
        <topology evidence="1">Multi-pass membrane protein</topology>
    </subcellularLocation>
</comment>
<feature type="transmembrane region" description="Helical" evidence="6">
    <location>
        <begin position="97"/>
        <end position="115"/>
    </location>
</feature>
<comment type="similarity">
    <text evidence="2 6">Belongs to the 4-toluene sulfonate uptake permease (TSUP) (TC 2.A.102) family.</text>
</comment>
<feature type="transmembrane region" description="Helical" evidence="6">
    <location>
        <begin position="72"/>
        <end position="91"/>
    </location>
</feature>
<feature type="transmembrane region" description="Helical" evidence="6">
    <location>
        <begin position="41"/>
        <end position="60"/>
    </location>
</feature>
<keyword evidence="3 6" id="KW-0812">Transmembrane</keyword>
<dbReference type="Proteomes" id="UP000319514">
    <property type="component" value="Unassembled WGS sequence"/>
</dbReference>
<dbReference type="RefSeq" id="WP_141788887.1">
    <property type="nucleotide sequence ID" value="NZ_BAAAKX010000001.1"/>
</dbReference>
<keyword evidence="8" id="KW-1185">Reference proteome</keyword>
<keyword evidence="6" id="KW-1003">Cell membrane</keyword>
<feature type="transmembrane region" description="Helical" evidence="6">
    <location>
        <begin position="247"/>
        <end position="265"/>
    </location>
</feature>
<dbReference type="PANTHER" id="PTHR43701:SF2">
    <property type="entry name" value="MEMBRANE TRANSPORTER PROTEIN YJNA-RELATED"/>
    <property type="match status" value="1"/>
</dbReference>
<evidence type="ECO:0000256" key="6">
    <source>
        <dbReference type="RuleBase" id="RU363041"/>
    </source>
</evidence>
<dbReference type="Pfam" id="PF01925">
    <property type="entry name" value="TauE"/>
    <property type="match status" value="1"/>
</dbReference>
<dbReference type="PANTHER" id="PTHR43701">
    <property type="entry name" value="MEMBRANE TRANSPORTER PROTEIN MJ0441-RELATED"/>
    <property type="match status" value="1"/>
</dbReference>
<dbReference type="InterPro" id="IPR051598">
    <property type="entry name" value="TSUP/Inactive_protease-like"/>
</dbReference>
<evidence type="ECO:0000313" key="7">
    <source>
        <dbReference type="EMBL" id="TQL61055.1"/>
    </source>
</evidence>